<dbReference type="GO" id="GO:0005524">
    <property type="term" value="F:ATP binding"/>
    <property type="evidence" value="ECO:0007669"/>
    <property type="project" value="InterPro"/>
</dbReference>
<dbReference type="CDD" id="cd00009">
    <property type="entry name" value="AAA"/>
    <property type="match status" value="1"/>
</dbReference>
<accession>A0A5B0PWF3</accession>
<dbReference type="Proteomes" id="UP000325313">
    <property type="component" value="Unassembled WGS sequence"/>
</dbReference>
<evidence type="ECO:0000256" key="1">
    <source>
        <dbReference type="SAM" id="MobiDB-lite"/>
    </source>
</evidence>
<dbReference type="AlphaFoldDB" id="A0A5B0PWF3"/>
<dbReference type="InterPro" id="IPR003593">
    <property type="entry name" value="AAA+_ATPase"/>
</dbReference>
<dbReference type="SUPFAM" id="SSF52540">
    <property type="entry name" value="P-loop containing nucleoside triphosphate hydrolases"/>
    <property type="match status" value="1"/>
</dbReference>
<dbReference type="Gene3D" id="3.40.50.300">
    <property type="entry name" value="P-loop containing nucleotide triphosphate hydrolases"/>
    <property type="match status" value="1"/>
</dbReference>
<sequence>MHSILTIPAPPTRRVKSGPGQFPILACPNPPRDPPGCGYPAEERLSRRLKSDPQLTLILGPPSSGKTALARHVASQTRPDGTPEFHPLTVNLRAVDRFHDGSFLRAFVRNGIRAAEIDPFWERPFRGFDDLARVLYSNPPQDVPSSLMAAEVFNELAHRLQPLSYYTRESVRAPVLIIDEANHFRKMSDKAIMTFLDFAVRMTTKEKKMHIIMTSSDSFFLEWIGRCINPTYLDWFVLGDMTRDEAHRYFLHALETDCRLSEEKKAMLGSVDSDTIYRLTGGRPIFIESYIRQVHQSGFFVDPLRFQPVRQAYGCMFNSLGDEPKTYGKAETLAVSSLLVTSPGHHTSYGNLALKLGLPVVEEMFERNFLQYRPPSTFSRDLDPSPHETVVTAQSQPCLRAMEWFVNSHRNK</sequence>
<organism evidence="3 4">
    <name type="scientific">Puccinia graminis f. sp. tritici</name>
    <dbReference type="NCBI Taxonomy" id="56615"/>
    <lineage>
        <taxon>Eukaryota</taxon>
        <taxon>Fungi</taxon>
        <taxon>Dikarya</taxon>
        <taxon>Basidiomycota</taxon>
        <taxon>Pucciniomycotina</taxon>
        <taxon>Pucciniomycetes</taxon>
        <taxon>Pucciniales</taxon>
        <taxon>Pucciniaceae</taxon>
        <taxon>Puccinia</taxon>
    </lineage>
</organism>
<dbReference type="InterPro" id="IPR027417">
    <property type="entry name" value="P-loop_NTPase"/>
</dbReference>
<evidence type="ECO:0000313" key="4">
    <source>
        <dbReference type="Proteomes" id="UP000325313"/>
    </source>
</evidence>
<comment type="caution">
    <text evidence="3">The sequence shown here is derived from an EMBL/GenBank/DDBJ whole genome shotgun (WGS) entry which is preliminary data.</text>
</comment>
<dbReference type="EMBL" id="VDEP01000314">
    <property type="protein sequence ID" value="KAA1104989.1"/>
    <property type="molecule type" value="Genomic_DNA"/>
</dbReference>
<dbReference type="PANTHER" id="PTHR37096:SF1">
    <property type="entry name" value="AAA+ ATPASE DOMAIN-CONTAINING PROTEIN"/>
    <property type="match status" value="1"/>
</dbReference>
<proteinExistence type="predicted"/>
<dbReference type="SMART" id="SM00382">
    <property type="entry name" value="AAA"/>
    <property type="match status" value="1"/>
</dbReference>
<feature type="domain" description="AAA+ ATPase" evidence="2">
    <location>
        <begin position="52"/>
        <end position="225"/>
    </location>
</feature>
<dbReference type="PANTHER" id="PTHR37096">
    <property type="entry name" value="YALI0E33429P"/>
    <property type="match status" value="1"/>
</dbReference>
<evidence type="ECO:0000259" key="2">
    <source>
        <dbReference type="SMART" id="SM00382"/>
    </source>
</evidence>
<name>A0A5B0PWF3_PUCGR</name>
<gene>
    <name evidence="3" type="ORF">PGTUg99_016700</name>
</gene>
<reference evidence="3 4" key="1">
    <citation type="submission" date="2019-05" db="EMBL/GenBank/DDBJ databases">
        <title>Emergence of the Ug99 lineage of the wheat stem rust pathogen through somatic hybridization.</title>
        <authorList>
            <person name="Li F."/>
            <person name="Upadhyaya N.M."/>
            <person name="Sperschneider J."/>
            <person name="Matny O."/>
            <person name="Nguyen-Phuc H."/>
            <person name="Mago R."/>
            <person name="Raley C."/>
            <person name="Miller M.E."/>
            <person name="Silverstein K.A.T."/>
            <person name="Henningsen E."/>
            <person name="Hirsch C.D."/>
            <person name="Visser B."/>
            <person name="Pretorius Z.A."/>
            <person name="Steffenson B.J."/>
            <person name="Schwessinger B."/>
            <person name="Dodds P.N."/>
            <person name="Figueroa M."/>
        </authorList>
    </citation>
    <scope>NUCLEOTIDE SEQUENCE [LARGE SCALE GENOMIC DNA]</scope>
    <source>
        <strain evidence="3 4">Ug99</strain>
    </source>
</reference>
<feature type="region of interest" description="Disordered" evidence="1">
    <location>
        <begin position="1"/>
        <end position="20"/>
    </location>
</feature>
<dbReference type="InterPro" id="IPR051667">
    <property type="entry name" value="Archaeal_ATPase_domain"/>
</dbReference>
<dbReference type="InterPro" id="IPR011579">
    <property type="entry name" value="ATPase_dom"/>
</dbReference>
<protein>
    <recommendedName>
        <fullName evidence="2">AAA+ ATPase domain-containing protein</fullName>
    </recommendedName>
</protein>
<evidence type="ECO:0000313" key="3">
    <source>
        <dbReference type="EMBL" id="KAA1104989.1"/>
    </source>
</evidence>
<dbReference type="Pfam" id="PF01637">
    <property type="entry name" value="ATPase_2"/>
    <property type="match status" value="1"/>
</dbReference>